<reference evidence="2" key="1">
    <citation type="submission" date="2018-06" db="EMBL/GenBank/DDBJ databases">
        <authorList>
            <person name="Zhirakovskaya E."/>
        </authorList>
    </citation>
    <scope>NUCLEOTIDE SEQUENCE</scope>
</reference>
<keyword evidence="1" id="KW-0812">Transmembrane</keyword>
<sequence>MNTKILKKQRGFTLIEVMVAMFILTIGMLGSTSMMLRSQLKAEETNIETTAAQRVWNITELLRSNISNVNDTSNNFDTLTVTTAPATAPTCFSNTTAGCTGANLVAITKYLIGLELDTFMPNVNPKVVITKLSGTPQKQDLIFDITLTWDELDKAGATYKKTYQMIFQP</sequence>
<dbReference type="EMBL" id="UOFI01000208">
    <property type="protein sequence ID" value="VAW70847.1"/>
    <property type="molecule type" value="Genomic_DNA"/>
</dbReference>
<evidence type="ECO:0000313" key="2">
    <source>
        <dbReference type="EMBL" id="VAW70847.1"/>
    </source>
</evidence>
<dbReference type="InterPro" id="IPR045584">
    <property type="entry name" value="Pilin-like"/>
</dbReference>
<name>A0A3B0Y5N5_9ZZZZ</name>
<organism evidence="2">
    <name type="scientific">hydrothermal vent metagenome</name>
    <dbReference type="NCBI Taxonomy" id="652676"/>
    <lineage>
        <taxon>unclassified sequences</taxon>
        <taxon>metagenomes</taxon>
        <taxon>ecological metagenomes</taxon>
    </lineage>
</organism>
<dbReference type="InterPro" id="IPR013362">
    <property type="entry name" value="Pilus_4_PilV"/>
</dbReference>
<accession>A0A3B0Y5N5</accession>
<evidence type="ECO:0008006" key="3">
    <source>
        <dbReference type="Google" id="ProtNLM"/>
    </source>
</evidence>
<keyword evidence="1" id="KW-0472">Membrane</keyword>
<gene>
    <name evidence="2" type="ORF">MNBD_GAMMA09-1203</name>
</gene>
<dbReference type="NCBIfam" id="TIGR02532">
    <property type="entry name" value="IV_pilin_GFxxxE"/>
    <property type="match status" value="1"/>
</dbReference>
<dbReference type="InterPro" id="IPR012902">
    <property type="entry name" value="N_methyl_site"/>
</dbReference>
<dbReference type="AlphaFoldDB" id="A0A3B0Y5N5"/>
<evidence type="ECO:0000256" key="1">
    <source>
        <dbReference type="SAM" id="Phobius"/>
    </source>
</evidence>
<protein>
    <recommendedName>
        <fullName evidence="3">Type IV fimbrial biogenesis protein PilV</fullName>
    </recommendedName>
</protein>
<dbReference type="NCBIfam" id="TIGR02523">
    <property type="entry name" value="type_IV_pilV"/>
    <property type="match status" value="1"/>
</dbReference>
<feature type="transmembrane region" description="Helical" evidence="1">
    <location>
        <begin position="12"/>
        <end position="36"/>
    </location>
</feature>
<proteinExistence type="predicted"/>
<dbReference type="SUPFAM" id="SSF54523">
    <property type="entry name" value="Pili subunits"/>
    <property type="match status" value="1"/>
</dbReference>
<dbReference type="Pfam" id="PF07963">
    <property type="entry name" value="N_methyl"/>
    <property type="match status" value="1"/>
</dbReference>
<keyword evidence="1" id="KW-1133">Transmembrane helix</keyword>